<name>A0A914BGZ9_PATMI</name>
<feature type="domain" description="DUF7789" evidence="3">
    <location>
        <begin position="201"/>
        <end position="336"/>
    </location>
</feature>
<feature type="transmembrane region" description="Helical" evidence="2">
    <location>
        <begin position="312"/>
        <end position="336"/>
    </location>
</feature>
<dbReference type="Proteomes" id="UP000887568">
    <property type="component" value="Unplaced"/>
</dbReference>
<dbReference type="AlphaFoldDB" id="A0A914BGZ9"/>
<keyword evidence="5" id="KW-1185">Reference proteome</keyword>
<feature type="domain" description="DUF7789" evidence="3">
    <location>
        <begin position="61"/>
        <end position="185"/>
    </location>
</feature>
<evidence type="ECO:0000313" key="4">
    <source>
        <dbReference type="EnsemblMetazoa" id="XP_038075543.1"/>
    </source>
</evidence>
<dbReference type="PANTHER" id="PTHR39299">
    <property type="entry name" value="TRANSMEMBRANE PROTEIN"/>
    <property type="match status" value="1"/>
</dbReference>
<feature type="transmembrane region" description="Helical" evidence="2">
    <location>
        <begin position="166"/>
        <end position="185"/>
    </location>
</feature>
<proteinExistence type="predicted"/>
<feature type="region of interest" description="Disordered" evidence="1">
    <location>
        <begin position="390"/>
        <end position="409"/>
    </location>
</feature>
<feature type="transmembrane region" description="Helical" evidence="2">
    <location>
        <begin position="105"/>
        <end position="128"/>
    </location>
</feature>
<dbReference type="PANTHER" id="PTHR39299:SF1">
    <property type="entry name" value="TRANSMEMBRANE PROTEIN"/>
    <property type="match status" value="1"/>
</dbReference>
<sequence length="409" mass="46849">MDKLRHKPGRVKLPERPATFAEFGLDMKPYFTLCKDHDRPATFAHFGVDVERERPLVDTVVGPHRKWFDISVREKVFLVTVAMSLLVTLGLTIDRLAASDKASPNFTFALLLIVNIVFCLFYVFHAILLEHPYELFVFAFSITALLIYCVSNFVETLGEGLNIVKLVRLVVIGLFGTFDMIYGMYLGAMYYRQRNLIFRTVGANINLQALCGNMYLFSDLLKFNVQLETSMVILVLDDGIYLNTSMEKIVLGLGLPVTLIWNVVGFLAIRYENRILVGLFLLTCWVLPVYTTYKFVDISFLWPTWTQHSQKVLPSCILVCGILAILVRAFLVVVVVHLSQNFGHGLGEKVFGGKKISRPHIRLPRRPELRPMSWPLARAFPNKRWTLSWQKQHKEKQRPKRSATMSGMR</sequence>
<feature type="transmembrane region" description="Helical" evidence="2">
    <location>
        <begin position="197"/>
        <end position="217"/>
    </location>
</feature>
<dbReference type="OMA" id="RERMFAP"/>
<dbReference type="Pfam" id="PF25044">
    <property type="entry name" value="DUF7789"/>
    <property type="match status" value="2"/>
</dbReference>
<feature type="transmembrane region" description="Helical" evidence="2">
    <location>
        <begin position="135"/>
        <end position="154"/>
    </location>
</feature>
<protein>
    <recommendedName>
        <fullName evidence="3">DUF7789 domain-containing protein</fullName>
    </recommendedName>
</protein>
<dbReference type="InterPro" id="IPR056691">
    <property type="entry name" value="DUF7789"/>
</dbReference>
<dbReference type="RefSeq" id="XP_038075543.1">
    <property type="nucleotide sequence ID" value="XM_038219615.1"/>
</dbReference>
<keyword evidence="2" id="KW-1133">Transmembrane helix</keyword>
<feature type="transmembrane region" description="Helical" evidence="2">
    <location>
        <begin position="275"/>
        <end position="292"/>
    </location>
</feature>
<dbReference type="EnsemblMetazoa" id="XM_038219615.1">
    <property type="protein sequence ID" value="XP_038075543.1"/>
    <property type="gene ID" value="LOC119743225"/>
</dbReference>
<evidence type="ECO:0000256" key="1">
    <source>
        <dbReference type="SAM" id="MobiDB-lite"/>
    </source>
</evidence>
<feature type="transmembrane region" description="Helical" evidence="2">
    <location>
        <begin position="249"/>
        <end position="268"/>
    </location>
</feature>
<dbReference type="OrthoDB" id="2448307at2759"/>
<keyword evidence="2" id="KW-0812">Transmembrane</keyword>
<evidence type="ECO:0000313" key="5">
    <source>
        <dbReference type="Proteomes" id="UP000887568"/>
    </source>
</evidence>
<accession>A0A914BGZ9</accession>
<feature type="transmembrane region" description="Helical" evidence="2">
    <location>
        <begin position="76"/>
        <end position="93"/>
    </location>
</feature>
<organism evidence="4 5">
    <name type="scientific">Patiria miniata</name>
    <name type="common">Bat star</name>
    <name type="synonym">Asterina miniata</name>
    <dbReference type="NCBI Taxonomy" id="46514"/>
    <lineage>
        <taxon>Eukaryota</taxon>
        <taxon>Metazoa</taxon>
        <taxon>Echinodermata</taxon>
        <taxon>Eleutherozoa</taxon>
        <taxon>Asterozoa</taxon>
        <taxon>Asteroidea</taxon>
        <taxon>Valvatacea</taxon>
        <taxon>Valvatida</taxon>
        <taxon>Asterinidae</taxon>
        <taxon>Patiria</taxon>
    </lineage>
</organism>
<dbReference type="GeneID" id="119743225"/>
<keyword evidence="2" id="KW-0472">Membrane</keyword>
<evidence type="ECO:0000259" key="3">
    <source>
        <dbReference type="Pfam" id="PF25044"/>
    </source>
</evidence>
<reference evidence="4" key="1">
    <citation type="submission" date="2022-11" db="UniProtKB">
        <authorList>
            <consortium name="EnsemblMetazoa"/>
        </authorList>
    </citation>
    <scope>IDENTIFICATION</scope>
</reference>
<evidence type="ECO:0000256" key="2">
    <source>
        <dbReference type="SAM" id="Phobius"/>
    </source>
</evidence>
<feature type="compositionally biased region" description="Basic residues" evidence="1">
    <location>
        <begin position="391"/>
        <end position="401"/>
    </location>
</feature>